<proteinExistence type="predicted"/>
<gene>
    <name evidence="1" type="ORF">DCAF_LOCUS5166</name>
</gene>
<sequence>MHAVLLLGSIQKQRTPTLMLCLSFTTNMTIFKACCYSNDGDDMSEDGFYVRRVRPGDEEGEPGIDGMASDFIARFYAARVSDPERQALAL</sequence>
<accession>A0AAV1R2C0</accession>
<evidence type="ECO:0000313" key="1">
    <source>
        <dbReference type="EMBL" id="CAK7327454.1"/>
    </source>
</evidence>
<name>A0AAV1R2C0_9ROSI</name>
<organism evidence="1 2">
    <name type="scientific">Dovyalis caffra</name>
    <dbReference type="NCBI Taxonomy" id="77055"/>
    <lineage>
        <taxon>Eukaryota</taxon>
        <taxon>Viridiplantae</taxon>
        <taxon>Streptophyta</taxon>
        <taxon>Embryophyta</taxon>
        <taxon>Tracheophyta</taxon>
        <taxon>Spermatophyta</taxon>
        <taxon>Magnoliopsida</taxon>
        <taxon>eudicotyledons</taxon>
        <taxon>Gunneridae</taxon>
        <taxon>Pentapetalae</taxon>
        <taxon>rosids</taxon>
        <taxon>fabids</taxon>
        <taxon>Malpighiales</taxon>
        <taxon>Salicaceae</taxon>
        <taxon>Flacourtieae</taxon>
        <taxon>Dovyalis</taxon>
    </lineage>
</organism>
<dbReference type="EMBL" id="CAWUPB010000851">
    <property type="protein sequence ID" value="CAK7327454.1"/>
    <property type="molecule type" value="Genomic_DNA"/>
</dbReference>
<keyword evidence="2" id="KW-1185">Reference proteome</keyword>
<protein>
    <submittedName>
        <fullName evidence="1">Uncharacterized protein</fullName>
    </submittedName>
</protein>
<dbReference type="AlphaFoldDB" id="A0AAV1R2C0"/>
<reference evidence="1 2" key="1">
    <citation type="submission" date="2024-01" db="EMBL/GenBank/DDBJ databases">
        <authorList>
            <person name="Waweru B."/>
        </authorList>
    </citation>
    <scope>NUCLEOTIDE SEQUENCE [LARGE SCALE GENOMIC DNA]</scope>
</reference>
<dbReference type="Proteomes" id="UP001314170">
    <property type="component" value="Unassembled WGS sequence"/>
</dbReference>
<comment type="caution">
    <text evidence="1">The sequence shown here is derived from an EMBL/GenBank/DDBJ whole genome shotgun (WGS) entry which is preliminary data.</text>
</comment>
<evidence type="ECO:0000313" key="2">
    <source>
        <dbReference type="Proteomes" id="UP001314170"/>
    </source>
</evidence>